<dbReference type="EMBL" id="FORR01000006">
    <property type="protein sequence ID" value="SFJ24569.1"/>
    <property type="molecule type" value="Genomic_DNA"/>
</dbReference>
<keyword evidence="5" id="KW-1185">Reference proteome</keyword>
<keyword evidence="2" id="KW-0812">Transmembrane</keyword>
<dbReference type="PROSITE" id="PS50943">
    <property type="entry name" value="HTH_CROC1"/>
    <property type="match status" value="1"/>
</dbReference>
<dbReference type="AlphaFoldDB" id="A0A1I3PSV1"/>
<dbReference type="InterPro" id="IPR010982">
    <property type="entry name" value="Lambda_DNA-bd_dom_sf"/>
</dbReference>
<dbReference type="InterPro" id="IPR050400">
    <property type="entry name" value="Bact_Cytoskel_RodZ"/>
</dbReference>
<feature type="compositionally biased region" description="Polar residues" evidence="1">
    <location>
        <begin position="111"/>
        <end position="122"/>
    </location>
</feature>
<dbReference type="PANTHER" id="PTHR34475:SF1">
    <property type="entry name" value="CYTOSKELETON PROTEIN RODZ"/>
    <property type="match status" value="1"/>
</dbReference>
<evidence type="ECO:0000313" key="5">
    <source>
        <dbReference type="Proteomes" id="UP000199545"/>
    </source>
</evidence>
<feature type="domain" description="HTH cro/C1-type" evidence="3">
    <location>
        <begin position="8"/>
        <end position="39"/>
    </location>
</feature>
<proteinExistence type="predicted"/>
<gene>
    <name evidence="4" type="ORF">SAMN05421852_106104</name>
</gene>
<feature type="transmembrane region" description="Helical" evidence="2">
    <location>
        <begin position="169"/>
        <end position="189"/>
    </location>
</feature>
<dbReference type="Pfam" id="PF13413">
    <property type="entry name" value="HTH_25"/>
    <property type="match status" value="1"/>
</dbReference>
<dbReference type="Gene3D" id="1.10.260.40">
    <property type="entry name" value="lambda repressor-like DNA-binding domains"/>
    <property type="match status" value="1"/>
</dbReference>
<dbReference type="RefSeq" id="WP_093229456.1">
    <property type="nucleotide sequence ID" value="NZ_FORR01000006.1"/>
</dbReference>
<dbReference type="PANTHER" id="PTHR34475">
    <property type="match status" value="1"/>
</dbReference>
<reference evidence="4 5" key="1">
    <citation type="submission" date="2016-10" db="EMBL/GenBank/DDBJ databases">
        <authorList>
            <person name="de Groot N.N."/>
        </authorList>
    </citation>
    <scope>NUCLEOTIDE SEQUENCE [LARGE SCALE GENOMIC DNA]</scope>
    <source>
        <strain evidence="4 5">DSM 44778</strain>
    </source>
</reference>
<evidence type="ECO:0000259" key="3">
    <source>
        <dbReference type="PROSITE" id="PS50943"/>
    </source>
</evidence>
<protein>
    <submittedName>
        <fullName evidence="4">Helix-turn-helix domain-containing protein</fullName>
    </submittedName>
</protein>
<accession>A0A1I3PSV1</accession>
<name>A0A1I3PSV1_9BACL</name>
<evidence type="ECO:0000313" key="4">
    <source>
        <dbReference type="EMBL" id="SFJ24569.1"/>
    </source>
</evidence>
<keyword evidence="2" id="KW-0472">Membrane</keyword>
<dbReference type="OrthoDB" id="9797543at2"/>
<evidence type="ECO:0000256" key="2">
    <source>
        <dbReference type="SAM" id="Phobius"/>
    </source>
</evidence>
<evidence type="ECO:0000256" key="1">
    <source>
        <dbReference type="SAM" id="MobiDB-lite"/>
    </source>
</evidence>
<feature type="compositionally biased region" description="Basic and acidic residues" evidence="1">
    <location>
        <begin position="93"/>
        <end position="110"/>
    </location>
</feature>
<sequence length="320" mass="36356">MLSVGQQLKQARKQLGYSLEEMERRTKIHISYLRALESDHFESLSNPVYVRAYIRAYAKELGLPAQPLIDQYESMSKNAVTPQGATNPQIRSSRTDHNQQFARNEREKTTKFNPISSPSNPDKQALDMNTIYMSSPHLNRKFLPRKVAMKAKESTSLSRDKGKKKGRSFTLIAVIGALLLIGGGGYYYYSSLSDEKPKYQASLDSTPNNPQVKNKMTPLLEPGEANDLLGQMFYITNVDRLEVKFLGKNEPTKFRYGASKDNYKEGILKPGEVFKMDTSGKSMVWFWLEVPSNFEVTINDQLLDTSAQDLAKSYRVQIKK</sequence>
<dbReference type="SMART" id="SM00530">
    <property type="entry name" value="HTH_XRE"/>
    <property type="match status" value="1"/>
</dbReference>
<keyword evidence="2" id="KW-1133">Transmembrane helix</keyword>
<dbReference type="InterPro" id="IPR001387">
    <property type="entry name" value="Cro/C1-type_HTH"/>
</dbReference>
<dbReference type="CDD" id="cd00093">
    <property type="entry name" value="HTH_XRE"/>
    <property type="match status" value="1"/>
</dbReference>
<feature type="region of interest" description="Disordered" evidence="1">
    <location>
        <begin position="77"/>
        <end position="125"/>
    </location>
</feature>
<organism evidence="4 5">
    <name type="scientific">Thermoflavimicrobium dichotomicum</name>
    <dbReference type="NCBI Taxonomy" id="46223"/>
    <lineage>
        <taxon>Bacteria</taxon>
        <taxon>Bacillati</taxon>
        <taxon>Bacillota</taxon>
        <taxon>Bacilli</taxon>
        <taxon>Bacillales</taxon>
        <taxon>Thermoactinomycetaceae</taxon>
        <taxon>Thermoflavimicrobium</taxon>
    </lineage>
</organism>
<dbReference type="STRING" id="46223.SAMN05421852_106104"/>
<dbReference type="GO" id="GO:0003677">
    <property type="term" value="F:DNA binding"/>
    <property type="evidence" value="ECO:0007669"/>
    <property type="project" value="InterPro"/>
</dbReference>
<dbReference type="Proteomes" id="UP000199545">
    <property type="component" value="Unassembled WGS sequence"/>
</dbReference>
<dbReference type="SUPFAM" id="SSF47413">
    <property type="entry name" value="lambda repressor-like DNA-binding domains"/>
    <property type="match status" value="1"/>
</dbReference>
<feature type="compositionally biased region" description="Polar residues" evidence="1">
    <location>
        <begin position="77"/>
        <end position="92"/>
    </location>
</feature>